<dbReference type="InterPro" id="IPR020479">
    <property type="entry name" value="HD_metazoa"/>
</dbReference>
<protein>
    <submittedName>
        <fullName evidence="9">Homeobox protein Hox-C6</fullName>
    </submittedName>
</protein>
<evidence type="ECO:0000259" key="8">
    <source>
        <dbReference type="PROSITE" id="PS50071"/>
    </source>
</evidence>
<feature type="domain" description="Homeobox" evidence="8">
    <location>
        <begin position="70"/>
        <end position="130"/>
    </location>
</feature>
<reference evidence="10" key="1">
    <citation type="journal article" date="2017" name="bioRxiv">
        <title>Comparative analysis of the genomes of Stylophora pistillata and Acropora digitifera provides evidence for extensive differences between species of corals.</title>
        <authorList>
            <person name="Voolstra C.R."/>
            <person name="Li Y."/>
            <person name="Liew Y.J."/>
            <person name="Baumgarten S."/>
            <person name="Zoccola D."/>
            <person name="Flot J.-F."/>
            <person name="Tambutte S."/>
            <person name="Allemand D."/>
            <person name="Aranda M."/>
        </authorList>
    </citation>
    <scope>NUCLEOTIDE SEQUENCE [LARGE SCALE GENOMIC DNA]</scope>
</reference>
<dbReference type="Pfam" id="PF00046">
    <property type="entry name" value="Homeodomain"/>
    <property type="match status" value="1"/>
</dbReference>
<dbReference type="OrthoDB" id="6159439at2759"/>
<dbReference type="PRINTS" id="PR00024">
    <property type="entry name" value="HOMEOBOX"/>
</dbReference>
<dbReference type="InterPro" id="IPR009057">
    <property type="entry name" value="Homeodomain-like_sf"/>
</dbReference>
<evidence type="ECO:0000256" key="4">
    <source>
        <dbReference type="ARBA" id="ARBA00023155"/>
    </source>
</evidence>
<dbReference type="GO" id="GO:0000978">
    <property type="term" value="F:RNA polymerase II cis-regulatory region sequence-specific DNA binding"/>
    <property type="evidence" value="ECO:0007669"/>
    <property type="project" value="TreeGrafter"/>
</dbReference>
<dbReference type="PANTHER" id="PTHR45664">
    <property type="entry name" value="PROTEIN ZERKNUELLT 1-RELATED"/>
    <property type="match status" value="1"/>
</dbReference>
<dbReference type="PANTHER" id="PTHR45664:SF12">
    <property type="entry name" value="PANCREAS_DUODENUM HOMEOBOX PROTEIN 1"/>
    <property type="match status" value="1"/>
</dbReference>
<dbReference type="PROSITE" id="PS00032">
    <property type="entry name" value="ANTENNAPEDIA"/>
    <property type="match status" value="1"/>
</dbReference>
<keyword evidence="4 6" id="KW-0371">Homeobox</keyword>
<evidence type="ECO:0000313" key="10">
    <source>
        <dbReference type="Proteomes" id="UP000225706"/>
    </source>
</evidence>
<organism evidence="9 10">
    <name type="scientific">Stylophora pistillata</name>
    <name type="common">Smooth cauliflower coral</name>
    <dbReference type="NCBI Taxonomy" id="50429"/>
    <lineage>
        <taxon>Eukaryota</taxon>
        <taxon>Metazoa</taxon>
        <taxon>Cnidaria</taxon>
        <taxon>Anthozoa</taxon>
        <taxon>Hexacorallia</taxon>
        <taxon>Scleractinia</taxon>
        <taxon>Astrocoeniina</taxon>
        <taxon>Pocilloporidae</taxon>
        <taxon>Stylophora</taxon>
    </lineage>
</organism>
<keyword evidence="10" id="KW-1185">Reference proteome</keyword>
<evidence type="ECO:0000256" key="7">
    <source>
        <dbReference type="RuleBase" id="RU000682"/>
    </source>
</evidence>
<accession>A0A2B4SXG7</accession>
<evidence type="ECO:0000256" key="3">
    <source>
        <dbReference type="ARBA" id="ARBA00023125"/>
    </source>
</evidence>
<dbReference type="SUPFAM" id="SSF46689">
    <property type="entry name" value="Homeodomain-like"/>
    <property type="match status" value="1"/>
</dbReference>
<name>A0A2B4SXG7_STYPI</name>
<dbReference type="SMART" id="SM00389">
    <property type="entry name" value="HOX"/>
    <property type="match status" value="1"/>
</dbReference>
<evidence type="ECO:0000256" key="5">
    <source>
        <dbReference type="ARBA" id="ARBA00023242"/>
    </source>
</evidence>
<dbReference type="InterPro" id="IPR000047">
    <property type="entry name" value="HTH_motif"/>
</dbReference>
<dbReference type="STRING" id="50429.A0A2B4SXG7"/>
<evidence type="ECO:0000313" key="9">
    <source>
        <dbReference type="EMBL" id="PFX33248.1"/>
    </source>
</evidence>
<keyword evidence="2" id="KW-0217">Developmental protein</keyword>
<dbReference type="GO" id="GO:0000981">
    <property type="term" value="F:DNA-binding transcription factor activity, RNA polymerase II-specific"/>
    <property type="evidence" value="ECO:0007669"/>
    <property type="project" value="InterPro"/>
</dbReference>
<dbReference type="PRINTS" id="PR00031">
    <property type="entry name" value="HTHREPRESSR"/>
</dbReference>
<dbReference type="EMBL" id="LSMT01000014">
    <property type="protein sequence ID" value="PFX33248.1"/>
    <property type="molecule type" value="Genomic_DNA"/>
</dbReference>
<comment type="caution">
    <text evidence="9">The sequence shown here is derived from an EMBL/GenBank/DDBJ whole genome shotgun (WGS) entry which is preliminary data.</text>
</comment>
<proteinExistence type="predicted"/>
<comment type="subcellular location">
    <subcellularLocation>
        <location evidence="1 6 7">Nucleus</location>
    </subcellularLocation>
</comment>
<dbReference type="PROSITE" id="PS00027">
    <property type="entry name" value="HOMEOBOX_1"/>
    <property type="match status" value="1"/>
</dbReference>
<keyword evidence="3 6" id="KW-0238">DNA-binding</keyword>
<dbReference type="Gene3D" id="1.10.10.60">
    <property type="entry name" value="Homeodomain-like"/>
    <property type="match status" value="1"/>
</dbReference>
<dbReference type="AlphaFoldDB" id="A0A2B4SXG7"/>
<feature type="DNA-binding region" description="Homeobox" evidence="6">
    <location>
        <begin position="72"/>
        <end position="131"/>
    </location>
</feature>
<evidence type="ECO:0000256" key="1">
    <source>
        <dbReference type="ARBA" id="ARBA00004123"/>
    </source>
</evidence>
<evidence type="ECO:0000256" key="6">
    <source>
        <dbReference type="PROSITE-ProRule" id="PRU00108"/>
    </source>
</evidence>
<dbReference type="InterPro" id="IPR017970">
    <property type="entry name" value="Homeobox_CS"/>
</dbReference>
<evidence type="ECO:0000256" key="2">
    <source>
        <dbReference type="ARBA" id="ARBA00022473"/>
    </source>
</evidence>
<dbReference type="GO" id="GO:0045944">
    <property type="term" value="P:positive regulation of transcription by RNA polymerase II"/>
    <property type="evidence" value="ECO:0007669"/>
    <property type="project" value="UniProtKB-ARBA"/>
</dbReference>
<dbReference type="PROSITE" id="PS50071">
    <property type="entry name" value="HOMEOBOX_2"/>
    <property type="match status" value="1"/>
</dbReference>
<dbReference type="Proteomes" id="UP000225706">
    <property type="component" value="Unassembled WGS sequence"/>
</dbReference>
<dbReference type="InterPro" id="IPR001356">
    <property type="entry name" value="HD"/>
</dbReference>
<gene>
    <name evidence="9" type="primary">HOXC6</name>
    <name evidence="9" type="ORF">AWC38_SpisGene1890</name>
</gene>
<dbReference type="CDD" id="cd00086">
    <property type="entry name" value="homeodomain"/>
    <property type="match status" value="1"/>
</dbReference>
<dbReference type="GO" id="GO:0005634">
    <property type="term" value="C:nucleus"/>
    <property type="evidence" value="ECO:0007669"/>
    <property type="project" value="UniProtKB-SubCell"/>
</dbReference>
<sequence>MERASKQCCQGKNAKGKEFDVIASSQGVTPSFESEAVNSLPQNDSAGNSVQEIYPWMKEFRSKGAAQEKDNIKLNRIIYSTKQLVELEKEFHFNRYLCRPRRIEIALSLGLTEKQVRVWFQNRRMKWKKESECVEKALENEIQERIRQLSTQNAFGSQLSVFYMMNVQPNAPPLNKWMRPINQYSVQMHLNHDARLRDKPKAIWSKGPPGHW</sequence>
<dbReference type="InterPro" id="IPR001827">
    <property type="entry name" value="Homeobox_Antennapedia_CS"/>
</dbReference>
<keyword evidence="5 6" id="KW-0539">Nucleus</keyword>